<gene>
    <name evidence="1" type="ORF">YASMINEVIRUS_1013</name>
</gene>
<reference evidence="1 2" key="1">
    <citation type="submission" date="2018-10" db="EMBL/GenBank/DDBJ databases">
        <authorList>
            <consortium name="IHU Genomes"/>
        </authorList>
    </citation>
    <scope>NUCLEOTIDE SEQUENCE [LARGE SCALE GENOMIC DNA]</scope>
    <source>
        <strain evidence="1 2">A1</strain>
    </source>
</reference>
<comment type="caution">
    <text evidence="1">The sequence shown here is derived from an EMBL/GenBank/DDBJ whole genome shotgun (WGS) entry which is preliminary data.</text>
</comment>
<name>A0A5K0UA25_9VIRU</name>
<accession>A0A5K0UA25</accession>
<sequence>MSESSDHSTSVDSTDSHYTFHNTSLYDTVKDMFTKSLERGLLLEINDKGVKSHVAKGHIQSVQFSMPGSYAKINDTLNSVYSEPAKDRGTHEDITQFPEIVDFPQLEGLRKNSRSEIVSYFRSLFGLDKSKTAKVVVTTSSLSIINTFFGPICVYIRRPPKMCDICKCFTHATYSLRSKESDNSSDDSEQTNVCSRCITSTKSDSSDPSTKAFDQYAEGVPILRLTHKCDVCLKSEEVGDSTYSSKTFDVDLCERCAKTENGATLIKQYEMVECVEGKVHSQITTGFSSVLDWVPVYSDDNDYQLAVFLSKDIPITVHQLAIVHKNSQDEFEFTPLDKVFTTSTGILPTNTMTLLIQVEQMLKTKSLKEIVDQEYAEIDMMCRTQFEETFTSADYDNTQFIVMAVSRERVFD</sequence>
<dbReference type="EMBL" id="UPSH01000001">
    <property type="protein sequence ID" value="VBB18550.1"/>
    <property type="molecule type" value="Genomic_DNA"/>
</dbReference>
<protein>
    <submittedName>
        <fullName evidence="1">Uncharacterized protein</fullName>
    </submittedName>
</protein>
<proteinExistence type="predicted"/>
<evidence type="ECO:0000313" key="1">
    <source>
        <dbReference type="EMBL" id="VBB18550.1"/>
    </source>
</evidence>
<dbReference type="Proteomes" id="UP000594342">
    <property type="component" value="Unassembled WGS sequence"/>
</dbReference>
<organism evidence="1 2">
    <name type="scientific">Yasminevirus sp. GU-2018</name>
    <dbReference type="NCBI Taxonomy" id="2420051"/>
    <lineage>
        <taxon>Viruses</taxon>
        <taxon>Varidnaviria</taxon>
        <taxon>Bamfordvirae</taxon>
        <taxon>Nucleocytoviricota</taxon>
        <taxon>Megaviricetes</taxon>
        <taxon>Imitervirales</taxon>
        <taxon>Mimiviridae</taxon>
        <taxon>Klosneuvirinae</taxon>
        <taxon>Yasminevirus</taxon>
        <taxon>Yasminevirus saudimassiliense</taxon>
    </lineage>
</organism>
<evidence type="ECO:0000313" key="2">
    <source>
        <dbReference type="Proteomes" id="UP000594342"/>
    </source>
</evidence>
<keyword evidence="2" id="KW-1185">Reference proteome</keyword>